<dbReference type="Pfam" id="PF00083">
    <property type="entry name" value="Sugar_tr"/>
    <property type="match status" value="1"/>
</dbReference>
<dbReference type="PANTHER" id="PTHR48022">
    <property type="entry name" value="PLASTIDIC GLUCOSE TRANSPORTER 4"/>
    <property type="match status" value="1"/>
</dbReference>
<dbReference type="EMBL" id="JAWCUI010000025">
    <property type="protein sequence ID" value="KAL1895872.1"/>
    <property type="molecule type" value="Genomic_DNA"/>
</dbReference>
<dbReference type="PANTHER" id="PTHR48022:SF79">
    <property type="entry name" value="LACTOSE PERMEASE, PUTATIVE (AFU_ORTHOLOGUE AFUA_6G01860)-RELATED"/>
    <property type="match status" value="1"/>
</dbReference>
<evidence type="ECO:0000256" key="1">
    <source>
        <dbReference type="ARBA" id="ARBA00004141"/>
    </source>
</evidence>
<evidence type="ECO:0000256" key="5">
    <source>
        <dbReference type="ARBA" id="ARBA00022989"/>
    </source>
</evidence>
<accession>A0ABR3Z6S6</accession>
<gene>
    <name evidence="11" type="ORF">Sste5346_004969</name>
</gene>
<feature type="transmembrane region" description="Helical" evidence="9">
    <location>
        <begin position="223"/>
        <end position="244"/>
    </location>
</feature>
<feature type="transmembrane region" description="Helical" evidence="9">
    <location>
        <begin position="318"/>
        <end position="342"/>
    </location>
</feature>
<dbReference type="InterPro" id="IPR036259">
    <property type="entry name" value="MFS_trans_sf"/>
</dbReference>
<keyword evidence="12" id="KW-1185">Reference proteome</keyword>
<evidence type="ECO:0000256" key="8">
    <source>
        <dbReference type="SAM" id="MobiDB-lite"/>
    </source>
</evidence>
<keyword evidence="5 9" id="KW-1133">Transmembrane helix</keyword>
<evidence type="ECO:0000256" key="9">
    <source>
        <dbReference type="SAM" id="Phobius"/>
    </source>
</evidence>
<feature type="transmembrane region" description="Helical" evidence="9">
    <location>
        <begin position="354"/>
        <end position="371"/>
    </location>
</feature>
<feature type="transmembrane region" description="Helical" evidence="9">
    <location>
        <begin position="192"/>
        <end position="211"/>
    </location>
</feature>
<dbReference type="InterPro" id="IPR003663">
    <property type="entry name" value="Sugar/inositol_transpt"/>
</dbReference>
<feature type="transmembrane region" description="Helical" evidence="9">
    <location>
        <begin position="132"/>
        <end position="150"/>
    </location>
</feature>
<dbReference type="InterPro" id="IPR005829">
    <property type="entry name" value="Sugar_transporter_CS"/>
</dbReference>
<dbReference type="NCBIfam" id="TIGR00879">
    <property type="entry name" value="SP"/>
    <property type="match status" value="1"/>
</dbReference>
<dbReference type="Proteomes" id="UP001583186">
    <property type="component" value="Unassembled WGS sequence"/>
</dbReference>
<evidence type="ECO:0000259" key="10">
    <source>
        <dbReference type="PROSITE" id="PS50850"/>
    </source>
</evidence>
<dbReference type="PROSITE" id="PS00216">
    <property type="entry name" value="SUGAR_TRANSPORT_1"/>
    <property type="match status" value="1"/>
</dbReference>
<dbReference type="InterPro" id="IPR050360">
    <property type="entry name" value="MFS_Sugar_Transporters"/>
</dbReference>
<feature type="domain" description="Major facilitator superfamily (MFS) profile" evidence="10">
    <location>
        <begin position="63"/>
        <end position="505"/>
    </location>
</feature>
<dbReference type="PROSITE" id="PS50850">
    <property type="entry name" value="MFS"/>
    <property type="match status" value="1"/>
</dbReference>
<comment type="similarity">
    <text evidence="2 7">Belongs to the major facilitator superfamily. Sugar transporter (TC 2.A.1.1) family.</text>
</comment>
<evidence type="ECO:0000313" key="11">
    <source>
        <dbReference type="EMBL" id="KAL1895872.1"/>
    </source>
</evidence>
<keyword evidence="3 7" id="KW-0813">Transport</keyword>
<evidence type="ECO:0000256" key="3">
    <source>
        <dbReference type="ARBA" id="ARBA00022448"/>
    </source>
</evidence>
<organism evidence="11 12">
    <name type="scientific">Sporothrix stenoceras</name>
    <dbReference type="NCBI Taxonomy" id="5173"/>
    <lineage>
        <taxon>Eukaryota</taxon>
        <taxon>Fungi</taxon>
        <taxon>Dikarya</taxon>
        <taxon>Ascomycota</taxon>
        <taxon>Pezizomycotina</taxon>
        <taxon>Sordariomycetes</taxon>
        <taxon>Sordariomycetidae</taxon>
        <taxon>Ophiostomatales</taxon>
        <taxon>Ophiostomataceae</taxon>
        <taxon>Sporothrix</taxon>
    </lineage>
</organism>
<feature type="region of interest" description="Disordered" evidence="8">
    <location>
        <begin position="1"/>
        <end position="26"/>
    </location>
</feature>
<protein>
    <recommendedName>
        <fullName evidence="10">Major facilitator superfamily (MFS) profile domain-containing protein</fullName>
    </recommendedName>
</protein>
<feature type="compositionally biased region" description="Basic and acidic residues" evidence="8">
    <location>
        <begin position="1"/>
        <end position="16"/>
    </location>
</feature>
<dbReference type="SUPFAM" id="SSF103473">
    <property type="entry name" value="MFS general substrate transporter"/>
    <property type="match status" value="1"/>
</dbReference>
<evidence type="ECO:0000313" key="12">
    <source>
        <dbReference type="Proteomes" id="UP001583186"/>
    </source>
</evidence>
<comment type="subcellular location">
    <subcellularLocation>
        <location evidence="1">Membrane</location>
        <topology evidence="1">Multi-pass membrane protein</topology>
    </subcellularLocation>
</comment>
<feature type="transmembrane region" description="Helical" evidence="9">
    <location>
        <begin position="478"/>
        <end position="501"/>
    </location>
</feature>
<evidence type="ECO:0000256" key="2">
    <source>
        <dbReference type="ARBA" id="ARBA00010992"/>
    </source>
</evidence>
<evidence type="ECO:0000256" key="6">
    <source>
        <dbReference type="ARBA" id="ARBA00023136"/>
    </source>
</evidence>
<sequence>MDGMEEKPDLAQHRSNVDNVGKADNVDGSLGRTKEVFNVALADALAKDNTSAWAPSMLKLYAVIAFSTLANCMNGYDGSVMSSINAMDPFHDFFNVAMDGSAIGLLFAIYSVGQIIGCLFSTPAADLLGRRFGVSAGCAVIVVGTIIQSTTRTIGGFMGGRLLVGLGVTVLTTAGPIYMIEIAYPSWRGIGGGLFNVCGWYIGALTASWTTYGTGFLTTDWSWRIPVIIQAIPAALAMGLVWLLPESPRWLMMHSRPDEARAVLVTYHGNGRDDSAVVQLEMEEIQASIDYARQLSVGQKWYDFRILVNSRQSLYRMWLVLLVTVFSQFIGGSISYFMPVIYEKLGITSSQKQLLLNALSTVVSFVSGLAGSWTVEWFGRRPLFLWGTFLTGLTYLAMNVLAARADGNISVAAGYVFIVFSFLYGVFWSFCWTPLQALYPTEVLRNDMRVRGMSAQGLLSGLAGFINLYATPVALANIGFWTLTIFLVVHFIQLLAMYLAVVETKGRSLEEIEEIFLSAHPVKMSLQKREVVIKKGVGIKGEVGPNTNDV</sequence>
<evidence type="ECO:0000256" key="7">
    <source>
        <dbReference type="RuleBase" id="RU003346"/>
    </source>
</evidence>
<reference evidence="11 12" key="1">
    <citation type="journal article" date="2024" name="IMA Fungus">
        <title>IMA Genome - F19 : A genome assembly and annotation guide to empower mycologists, including annotated draft genome sequences of Ceratocystis pirilliformis, Diaporthe australafricana, Fusarium ophioides, Paecilomyces lecythidis, and Sporothrix stenoceras.</title>
        <authorList>
            <person name="Aylward J."/>
            <person name="Wilson A.M."/>
            <person name="Visagie C.M."/>
            <person name="Spraker J."/>
            <person name="Barnes I."/>
            <person name="Buitendag C."/>
            <person name="Ceriani C."/>
            <person name="Del Mar Angel L."/>
            <person name="du Plessis D."/>
            <person name="Fuchs T."/>
            <person name="Gasser K."/>
            <person name="Kramer D."/>
            <person name="Li W."/>
            <person name="Munsamy K."/>
            <person name="Piso A."/>
            <person name="Price J.L."/>
            <person name="Sonnekus B."/>
            <person name="Thomas C."/>
            <person name="van der Nest A."/>
            <person name="van Dijk A."/>
            <person name="van Heerden A."/>
            <person name="van Vuuren N."/>
            <person name="Yilmaz N."/>
            <person name="Duong T.A."/>
            <person name="van der Merwe N.A."/>
            <person name="Wingfield M.J."/>
            <person name="Wingfield B.D."/>
        </authorList>
    </citation>
    <scope>NUCLEOTIDE SEQUENCE [LARGE SCALE GENOMIC DNA]</scope>
    <source>
        <strain evidence="11 12">CMW 5346</strain>
    </source>
</reference>
<feature type="transmembrane region" description="Helical" evidence="9">
    <location>
        <begin position="409"/>
        <end position="432"/>
    </location>
</feature>
<feature type="transmembrane region" description="Helical" evidence="9">
    <location>
        <begin position="383"/>
        <end position="403"/>
    </location>
</feature>
<dbReference type="InterPro" id="IPR020846">
    <property type="entry name" value="MFS_dom"/>
</dbReference>
<dbReference type="InterPro" id="IPR005828">
    <property type="entry name" value="MFS_sugar_transport-like"/>
</dbReference>
<name>A0ABR3Z6S6_9PEZI</name>
<feature type="transmembrane region" description="Helical" evidence="9">
    <location>
        <begin position="162"/>
        <end position="180"/>
    </location>
</feature>
<comment type="caution">
    <text evidence="11">The sequence shown here is derived from an EMBL/GenBank/DDBJ whole genome shotgun (WGS) entry which is preliminary data.</text>
</comment>
<keyword evidence="6 9" id="KW-0472">Membrane</keyword>
<feature type="transmembrane region" description="Helical" evidence="9">
    <location>
        <begin position="453"/>
        <end position="472"/>
    </location>
</feature>
<evidence type="ECO:0000256" key="4">
    <source>
        <dbReference type="ARBA" id="ARBA00022692"/>
    </source>
</evidence>
<dbReference type="Gene3D" id="1.20.1250.20">
    <property type="entry name" value="MFS general substrate transporter like domains"/>
    <property type="match status" value="1"/>
</dbReference>
<feature type="transmembrane region" description="Helical" evidence="9">
    <location>
        <begin position="96"/>
        <end position="120"/>
    </location>
</feature>
<keyword evidence="4 9" id="KW-0812">Transmembrane</keyword>
<proteinExistence type="inferred from homology"/>